<sequence>MERLDWACGERWWLDRFPEANVSQLPMACLDHIAILLSLKLWKKWSHSKKARFRIEATCLSKDTKAALEQGWLDERSAEHSGICVAKSECMDLP</sequence>
<dbReference type="AlphaFoldDB" id="A0AAW2VE10"/>
<comment type="caution">
    <text evidence="1">The sequence shown here is derived from an EMBL/GenBank/DDBJ whole genome shotgun (WGS) entry which is preliminary data.</text>
</comment>
<name>A0AAW2VE10_9LAMI</name>
<reference evidence="1" key="2">
    <citation type="journal article" date="2024" name="Plant">
        <title>Genomic evolution and insights into agronomic trait innovations of Sesamum species.</title>
        <authorList>
            <person name="Miao H."/>
            <person name="Wang L."/>
            <person name="Qu L."/>
            <person name="Liu H."/>
            <person name="Sun Y."/>
            <person name="Le M."/>
            <person name="Wang Q."/>
            <person name="Wei S."/>
            <person name="Zheng Y."/>
            <person name="Lin W."/>
            <person name="Duan Y."/>
            <person name="Cao H."/>
            <person name="Xiong S."/>
            <person name="Wang X."/>
            <person name="Wei L."/>
            <person name="Li C."/>
            <person name="Ma Q."/>
            <person name="Ju M."/>
            <person name="Zhao R."/>
            <person name="Li G."/>
            <person name="Mu C."/>
            <person name="Tian Q."/>
            <person name="Mei H."/>
            <person name="Zhang T."/>
            <person name="Gao T."/>
            <person name="Zhang H."/>
        </authorList>
    </citation>
    <scope>NUCLEOTIDE SEQUENCE</scope>
    <source>
        <strain evidence="1">KEN1</strain>
    </source>
</reference>
<protein>
    <submittedName>
        <fullName evidence="1">Uncharacterized protein</fullName>
    </submittedName>
</protein>
<proteinExistence type="predicted"/>
<accession>A0AAW2VE10</accession>
<organism evidence="1">
    <name type="scientific">Sesamum latifolium</name>
    <dbReference type="NCBI Taxonomy" id="2727402"/>
    <lineage>
        <taxon>Eukaryota</taxon>
        <taxon>Viridiplantae</taxon>
        <taxon>Streptophyta</taxon>
        <taxon>Embryophyta</taxon>
        <taxon>Tracheophyta</taxon>
        <taxon>Spermatophyta</taxon>
        <taxon>Magnoliopsida</taxon>
        <taxon>eudicotyledons</taxon>
        <taxon>Gunneridae</taxon>
        <taxon>Pentapetalae</taxon>
        <taxon>asterids</taxon>
        <taxon>lamiids</taxon>
        <taxon>Lamiales</taxon>
        <taxon>Pedaliaceae</taxon>
        <taxon>Sesamum</taxon>
    </lineage>
</organism>
<gene>
    <name evidence="1" type="ORF">Slati_2921600</name>
</gene>
<evidence type="ECO:0000313" key="1">
    <source>
        <dbReference type="EMBL" id="KAL0427468.1"/>
    </source>
</evidence>
<reference evidence="1" key="1">
    <citation type="submission" date="2020-06" db="EMBL/GenBank/DDBJ databases">
        <authorList>
            <person name="Li T."/>
            <person name="Hu X."/>
            <person name="Zhang T."/>
            <person name="Song X."/>
            <person name="Zhang H."/>
            <person name="Dai N."/>
            <person name="Sheng W."/>
            <person name="Hou X."/>
            <person name="Wei L."/>
        </authorList>
    </citation>
    <scope>NUCLEOTIDE SEQUENCE</scope>
    <source>
        <strain evidence="1">KEN1</strain>
        <tissue evidence="1">Leaf</tissue>
    </source>
</reference>
<dbReference type="EMBL" id="JACGWN010000010">
    <property type="protein sequence ID" value="KAL0427468.1"/>
    <property type="molecule type" value="Genomic_DNA"/>
</dbReference>